<evidence type="ECO:0000256" key="1">
    <source>
        <dbReference type="SAM" id="MobiDB-lite"/>
    </source>
</evidence>
<protein>
    <submittedName>
        <fullName evidence="2">Uncharacterized protein</fullName>
    </submittedName>
</protein>
<comment type="caution">
    <text evidence="2">The sequence shown here is derived from an EMBL/GenBank/DDBJ whole genome shotgun (WGS) entry which is preliminary data.</text>
</comment>
<sequence>MRHDDEEEKIVEFLLGLLLENRKFIDLWEQRTENAILRSRKPSTTDSDNNLTEAHPNEPSSSSPNKDNLLIQAHQLLTAIEGAIEIFQLKVDISLCYFEPEHNRDTGDVFAARLQIERIFETNDPESSCESACRRLCQLLRTFVARISSPFQITNCNMFAATLCELLYKVEDALRELRPDSSINRRLIEAIDNFNLTVVGPLSKYLKSYFYYQKSLKKEKFMSRADSFLTPQPKRRRRPLIRIQPSVIFSPVRPFQQRGFILTPKLEYDRARLAAARSASLPNKAVRRVSSREPKEHRPRLSEIPVCKNQLSPGKFIVTPKSSTKSTDENLEFAKQISQEMMKELNERFGSARIVVLKDS</sequence>
<accession>A0A2A2M1J6</accession>
<evidence type="ECO:0000313" key="3">
    <source>
        <dbReference type="Proteomes" id="UP000218231"/>
    </source>
</evidence>
<dbReference type="STRING" id="2018661.A0A2A2M1J6"/>
<keyword evidence="3" id="KW-1185">Reference proteome</keyword>
<name>A0A2A2M1J6_9BILA</name>
<organism evidence="2 3">
    <name type="scientific">Diploscapter pachys</name>
    <dbReference type="NCBI Taxonomy" id="2018661"/>
    <lineage>
        <taxon>Eukaryota</taxon>
        <taxon>Metazoa</taxon>
        <taxon>Ecdysozoa</taxon>
        <taxon>Nematoda</taxon>
        <taxon>Chromadorea</taxon>
        <taxon>Rhabditida</taxon>
        <taxon>Rhabditina</taxon>
        <taxon>Rhabditomorpha</taxon>
        <taxon>Rhabditoidea</taxon>
        <taxon>Rhabditidae</taxon>
        <taxon>Diploscapter</taxon>
    </lineage>
</organism>
<dbReference type="EMBL" id="LIAE01006266">
    <property type="protein sequence ID" value="PAV92097.1"/>
    <property type="molecule type" value="Genomic_DNA"/>
</dbReference>
<proteinExistence type="predicted"/>
<feature type="compositionally biased region" description="Polar residues" evidence="1">
    <location>
        <begin position="42"/>
        <end position="66"/>
    </location>
</feature>
<dbReference type="AlphaFoldDB" id="A0A2A2M1J6"/>
<feature type="region of interest" description="Disordered" evidence="1">
    <location>
        <begin position="38"/>
        <end position="66"/>
    </location>
</feature>
<reference evidence="2 3" key="1">
    <citation type="journal article" date="2017" name="Curr. Biol.">
        <title>Genome architecture and evolution of a unichromosomal asexual nematode.</title>
        <authorList>
            <person name="Fradin H."/>
            <person name="Zegar C."/>
            <person name="Gutwein M."/>
            <person name="Lucas J."/>
            <person name="Kovtun M."/>
            <person name="Corcoran D."/>
            <person name="Baugh L.R."/>
            <person name="Kiontke K."/>
            <person name="Gunsalus K."/>
            <person name="Fitch D.H."/>
            <person name="Piano F."/>
        </authorList>
    </citation>
    <scope>NUCLEOTIDE SEQUENCE [LARGE SCALE GENOMIC DNA]</scope>
    <source>
        <strain evidence="2">PF1309</strain>
    </source>
</reference>
<dbReference type="Proteomes" id="UP000218231">
    <property type="component" value="Unassembled WGS sequence"/>
</dbReference>
<dbReference type="OrthoDB" id="5798791at2759"/>
<gene>
    <name evidence="2" type="ORF">WR25_05764</name>
</gene>
<evidence type="ECO:0000313" key="2">
    <source>
        <dbReference type="EMBL" id="PAV92097.1"/>
    </source>
</evidence>